<feature type="region of interest" description="Disordered" evidence="1">
    <location>
        <begin position="203"/>
        <end position="253"/>
    </location>
</feature>
<accession>A0A1G4I041</accession>
<proteinExistence type="predicted"/>
<evidence type="ECO:0000313" key="2">
    <source>
        <dbReference type="EMBL" id="SCU64939.1"/>
    </source>
</evidence>
<dbReference type="VEuPathDB" id="TriTrypDB:TEOVI_000542000"/>
<feature type="region of interest" description="Disordered" evidence="1">
    <location>
        <begin position="53"/>
        <end position="86"/>
    </location>
</feature>
<name>A0A1G4I041_TRYEQ</name>
<protein>
    <submittedName>
        <fullName evidence="2">Mitochondrial RNA binding complex 1 subunit</fullName>
    </submittedName>
</protein>
<feature type="compositionally biased region" description="Gly residues" evidence="1">
    <location>
        <begin position="66"/>
        <end position="79"/>
    </location>
</feature>
<feature type="compositionally biased region" description="Gly residues" evidence="1">
    <location>
        <begin position="212"/>
        <end position="250"/>
    </location>
</feature>
<keyword evidence="3" id="KW-1185">Reference proteome</keyword>
<comment type="caution">
    <text evidence="2">The sequence shown here is derived from an EMBL/GenBank/DDBJ whole genome shotgun (WGS) entry which is preliminary data.</text>
</comment>
<dbReference type="GeneID" id="92379360"/>
<organism evidence="2 3">
    <name type="scientific">Trypanosoma equiperdum</name>
    <dbReference type="NCBI Taxonomy" id="5694"/>
    <lineage>
        <taxon>Eukaryota</taxon>
        <taxon>Discoba</taxon>
        <taxon>Euglenozoa</taxon>
        <taxon>Kinetoplastea</taxon>
        <taxon>Metakinetoplastina</taxon>
        <taxon>Trypanosomatida</taxon>
        <taxon>Trypanosomatidae</taxon>
        <taxon>Trypanosoma</taxon>
    </lineage>
</organism>
<dbReference type="RefSeq" id="XP_067076622.1">
    <property type="nucleotide sequence ID" value="XM_067220521.1"/>
</dbReference>
<dbReference type="AlphaFoldDB" id="A0A1G4I041"/>
<evidence type="ECO:0000256" key="1">
    <source>
        <dbReference type="SAM" id="MobiDB-lite"/>
    </source>
</evidence>
<dbReference type="Proteomes" id="UP000195570">
    <property type="component" value="Unassembled WGS sequence"/>
</dbReference>
<sequence>MSAAFGIVDLPVLIRRLAAFRPSFVSNRHFCPPCVGATFPIFLSMRTQGSFGREGGNFRRGDGRSGGRGFGGGGGGGSGKPPTDAPQRRALINQTFDGELSEGTRVVMRDDTKVLMSVIKHIPQNGAITIKSLNAQLSPDVQEAVSEKHNGLKSFLEQRKQLFVVKANPSDGVLYVAATPLAYQKLTARERQRETMQEMLGLTRRGGRGRGGRPMNGGGGGFRGRNGAGGGRGGGGRGRGGGGRGRGGGGGEDRGVVVVVASEVAEVTGEGTAVEWGEVRSVDLGGNTAARRLKLRYVEAESKRRCYPFTVGRGMCS</sequence>
<reference evidence="2" key="1">
    <citation type="submission" date="2016-09" db="EMBL/GenBank/DDBJ databases">
        <authorList>
            <person name="Hebert L."/>
            <person name="Moumen B."/>
        </authorList>
    </citation>
    <scope>NUCLEOTIDE SEQUENCE [LARGE SCALE GENOMIC DNA]</scope>
    <source>
        <strain evidence="2">OVI</strain>
    </source>
</reference>
<gene>
    <name evidence="2" type="ORF">TEOVI_000542000</name>
</gene>
<feature type="compositionally biased region" description="Basic and acidic residues" evidence="1">
    <location>
        <begin position="56"/>
        <end position="65"/>
    </location>
</feature>
<evidence type="ECO:0000313" key="3">
    <source>
        <dbReference type="Proteomes" id="UP000195570"/>
    </source>
</evidence>
<dbReference type="EMBL" id="CZPT02000193">
    <property type="protein sequence ID" value="SCU64939.1"/>
    <property type="molecule type" value="Genomic_DNA"/>
</dbReference>